<feature type="compositionally biased region" description="Polar residues" evidence="1">
    <location>
        <begin position="40"/>
        <end position="57"/>
    </location>
</feature>
<organism evidence="2 3">
    <name type="scientific">Fukomys damarensis</name>
    <name type="common">Damaraland mole rat</name>
    <name type="synonym">Cryptomys damarensis</name>
    <dbReference type="NCBI Taxonomy" id="885580"/>
    <lineage>
        <taxon>Eukaryota</taxon>
        <taxon>Metazoa</taxon>
        <taxon>Chordata</taxon>
        <taxon>Craniata</taxon>
        <taxon>Vertebrata</taxon>
        <taxon>Euteleostomi</taxon>
        <taxon>Mammalia</taxon>
        <taxon>Eutheria</taxon>
        <taxon>Euarchontoglires</taxon>
        <taxon>Glires</taxon>
        <taxon>Rodentia</taxon>
        <taxon>Hystricomorpha</taxon>
        <taxon>Bathyergidae</taxon>
        <taxon>Fukomys</taxon>
    </lineage>
</organism>
<feature type="region of interest" description="Disordered" evidence="1">
    <location>
        <begin position="1"/>
        <end position="59"/>
    </location>
</feature>
<dbReference type="EMBL" id="KN122131">
    <property type="protein sequence ID" value="KFO32774.1"/>
    <property type="molecule type" value="Genomic_DNA"/>
</dbReference>
<reference evidence="2 3" key="1">
    <citation type="submission" date="2013-11" db="EMBL/GenBank/DDBJ databases">
        <title>The Damaraland mole rat (Fukomys damarensis) genome and evolution of African mole rats.</title>
        <authorList>
            <person name="Gladyshev V.N."/>
            <person name="Fang X."/>
        </authorList>
    </citation>
    <scope>NUCLEOTIDE SEQUENCE [LARGE SCALE GENOMIC DNA]</scope>
    <source>
        <tissue evidence="2">Liver</tissue>
    </source>
</reference>
<name>A0A091DKZ0_FUKDA</name>
<dbReference type="AlphaFoldDB" id="A0A091DKZ0"/>
<gene>
    <name evidence="2" type="ORF">H920_05796</name>
</gene>
<sequence length="77" mass="9198">MRHSRKRTERLDRRVDEKTGSRKAELDDDAAKKGKRSRNVPITTNNRRNDSESQMQNEKLKAHSEYFREFFLQTSQS</sequence>
<feature type="compositionally biased region" description="Basic and acidic residues" evidence="1">
    <location>
        <begin position="9"/>
        <end position="32"/>
    </location>
</feature>
<accession>A0A091DKZ0</accession>
<proteinExistence type="predicted"/>
<protein>
    <submittedName>
        <fullName evidence="2">Uncharacterized protein</fullName>
    </submittedName>
</protein>
<dbReference type="Proteomes" id="UP000028990">
    <property type="component" value="Unassembled WGS sequence"/>
</dbReference>
<evidence type="ECO:0000313" key="3">
    <source>
        <dbReference type="Proteomes" id="UP000028990"/>
    </source>
</evidence>
<evidence type="ECO:0000256" key="1">
    <source>
        <dbReference type="SAM" id="MobiDB-lite"/>
    </source>
</evidence>
<keyword evidence="3" id="KW-1185">Reference proteome</keyword>
<evidence type="ECO:0000313" key="2">
    <source>
        <dbReference type="EMBL" id="KFO32774.1"/>
    </source>
</evidence>